<proteinExistence type="predicted"/>
<feature type="compositionally biased region" description="Low complexity" evidence="1">
    <location>
        <begin position="1"/>
        <end position="14"/>
    </location>
</feature>
<dbReference type="AlphaFoldDB" id="A0A0A9B1K5"/>
<evidence type="ECO:0000313" key="2">
    <source>
        <dbReference type="EMBL" id="JAD57251.1"/>
    </source>
</evidence>
<feature type="compositionally biased region" description="Polar residues" evidence="1">
    <location>
        <begin position="143"/>
        <end position="159"/>
    </location>
</feature>
<dbReference type="EMBL" id="GBRH01240644">
    <property type="protein sequence ID" value="JAD57251.1"/>
    <property type="molecule type" value="Transcribed_RNA"/>
</dbReference>
<name>A0A0A9B1K5_ARUDO</name>
<organism evidence="2">
    <name type="scientific">Arundo donax</name>
    <name type="common">Giant reed</name>
    <name type="synonym">Donax arundinaceus</name>
    <dbReference type="NCBI Taxonomy" id="35708"/>
    <lineage>
        <taxon>Eukaryota</taxon>
        <taxon>Viridiplantae</taxon>
        <taxon>Streptophyta</taxon>
        <taxon>Embryophyta</taxon>
        <taxon>Tracheophyta</taxon>
        <taxon>Spermatophyta</taxon>
        <taxon>Magnoliopsida</taxon>
        <taxon>Liliopsida</taxon>
        <taxon>Poales</taxon>
        <taxon>Poaceae</taxon>
        <taxon>PACMAD clade</taxon>
        <taxon>Arundinoideae</taxon>
        <taxon>Arundineae</taxon>
        <taxon>Arundo</taxon>
    </lineage>
</organism>
<sequence>MTKLPSSPSSSSLSQATAYRSGGPFGRSDWVRMPVYWMDEVFLVLLMSGRRNSSPLRGLQTNRVSSGSMSKPMIWRAQPVPCLPTIGAVARPSMKSRRRRPSPLEARTPPPRRPMMSLLGSGRGPGSTRWSGTRRWEAHGGSASLNDARSAGDLTSTAW</sequence>
<feature type="region of interest" description="Disordered" evidence="1">
    <location>
        <begin position="86"/>
        <end position="159"/>
    </location>
</feature>
<accession>A0A0A9B1K5</accession>
<reference evidence="2" key="2">
    <citation type="journal article" date="2015" name="Data Brief">
        <title>Shoot transcriptome of the giant reed, Arundo donax.</title>
        <authorList>
            <person name="Barrero R.A."/>
            <person name="Guerrero F.D."/>
            <person name="Moolhuijzen P."/>
            <person name="Goolsby J.A."/>
            <person name="Tidwell J."/>
            <person name="Bellgard S.E."/>
            <person name="Bellgard M.I."/>
        </authorList>
    </citation>
    <scope>NUCLEOTIDE SEQUENCE</scope>
    <source>
        <tissue evidence="2">Shoot tissue taken approximately 20 cm above the soil surface</tissue>
    </source>
</reference>
<feature type="region of interest" description="Disordered" evidence="1">
    <location>
        <begin position="1"/>
        <end position="20"/>
    </location>
</feature>
<reference evidence="2" key="1">
    <citation type="submission" date="2014-09" db="EMBL/GenBank/DDBJ databases">
        <authorList>
            <person name="Magalhaes I.L.F."/>
            <person name="Oliveira U."/>
            <person name="Santos F.R."/>
            <person name="Vidigal T.H.D.A."/>
            <person name="Brescovit A.D."/>
            <person name="Santos A.J."/>
        </authorList>
    </citation>
    <scope>NUCLEOTIDE SEQUENCE</scope>
    <source>
        <tissue evidence="2">Shoot tissue taken approximately 20 cm above the soil surface</tissue>
    </source>
</reference>
<evidence type="ECO:0000256" key="1">
    <source>
        <dbReference type="SAM" id="MobiDB-lite"/>
    </source>
</evidence>
<protein>
    <submittedName>
        <fullName evidence="2">Uncharacterized protein</fullName>
    </submittedName>
</protein>